<evidence type="ECO:0000313" key="2">
    <source>
        <dbReference type="EMBL" id="SNV31859.1"/>
    </source>
</evidence>
<evidence type="ECO:0000256" key="1">
    <source>
        <dbReference type="SAM" id="Phobius"/>
    </source>
</evidence>
<organism evidence="2 3">
    <name type="scientific">Cutibacterium granulosum</name>
    <dbReference type="NCBI Taxonomy" id="33011"/>
    <lineage>
        <taxon>Bacteria</taxon>
        <taxon>Bacillati</taxon>
        <taxon>Actinomycetota</taxon>
        <taxon>Actinomycetes</taxon>
        <taxon>Propionibacteriales</taxon>
        <taxon>Propionibacteriaceae</taxon>
        <taxon>Cutibacterium</taxon>
    </lineage>
</organism>
<evidence type="ECO:0000313" key="3">
    <source>
        <dbReference type="Proteomes" id="UP000215332"/>
    </source>
</evidence>
<dbReference type="RefSeq" id="WP_021106046.1">
    <property type="nucleotide sequence ID" value="NZ_AP026710.1"/>
</dbReference>
<keyword evidence="1" id="KW-0472">Membrane</keyword>
<dbReference type="KEGG" id="cgrn:4412665_00687"/>
<proteinExistence type="predicted"/>
<dbReference type="EMBL" id="LT906441">
    <property type="protein sequence ID" value="SNV31859.1"/>
    <property type="molecule type" value="Genomic_DNA"/>
</dbReference>
<feature type="transmembrane region" description="Helical" evidence="1">
    <location>
        <begin position="57"/>
        <end position="75"/>
    </location>
</feature>
<dbReference type="Proteomes" id="UP000215332">
    <property type="component" value="Chromosome 1"/>
</dbReference>
<keyword evidence="1" id="KW-1133">Transmembrane helix</keyword>
<dbReference type="AlphaFoldDB" id="A0A239WCD0"/>
<sequence>MASSSSALLVAFNPVPTAGRVARFQSLRLRIVVQTLLAVAVVIVVLAIAKVDFDTTTVVWIITLWAVLLAVLWAVQAVRLRSARKDLLGIGEGTALRVDDAGVAVRTSLRNHGDFDDTTSAVQVAGAPEDARFDQVNWQDLTRFAVEPSHHEPILVVEQGRGEQLQRWQVPTSWLGAAPQTIDMAAMQCSGGRQRLECADQVGPA</sequence>
<protein>
    <submittedName>
        <fullName evidence="2">Uncharacterized protein</fullName>
    </submittedName>
</protein>
<accession>A0A239WCD0</accession>
<feature type="transmembrane region" description="Helical" evidence="1">
    <location>
        <begin position="31"/>
        <end position="51"/>
    </location>
</feature>
<keyword evidence="1" id="KW-0812">Transmembrane</keyword>
<gene>
    <name evidence="2" type="ORF">SAMEA4412665_00687</name>
</gene>
<name>A0A239WCD0_9ACTN</name>
<dbReference type="GeneID" id="85153276"/>
<reference evidence="2 3" key="1">
    <citation type="submission" date="2017-06" db="EMBL/GenBank/DDBJ databases">
        <authorList>
            <consortium name="Pathogen Informatics"/>
        </authorList>
    </citation>
    <scope>NUCLEOTIDE SEQUENCE [LARGE SCALE GENOMIC DNA]</scope>
    <source>
        <strain evidence="2 3">NCTC11865</strain>
    </source>
</reference>